<dbReference type="PROSITE" id="PS50088">
    <property type="entry name" value="ANK_REPEAT"/>
    <property type="match status" value="1"/>
</dbReference>
<evidence type="ECO:0000256" key="1">
    <source>
        <dbReference type="ARBA" id="ARBA00022737"/>
    </source>
</evidence>
<feature type="repeat" description="ANK" evidence="3">
    <location>
        <begin position="949"/>
        <end position="981"/>
    </location>
</feature>
<evidence type="ECO:0000313" key="6">
    <source>
        <dbReference type="EMBL" id="OCK79653.1"/>
    </source>
</evidence>
<dbReference type="Gene3D" id="1.25.40.20">
    <property type="entry name" value="Ankyrin repeat-containing domain"/>
    <property type="match status" value="5"/>
</dbReference>
<dbReference type="Proteomes" id="UP000250266">
    <property type="component" value="Unassembled WGS sequence"/>
</dbReference>
<keyword evidence="2 3" id="KW-0040">ANK repeat</keyword>
<dbReference type="InterPro" id="IPR036770">
    <property type="entry name" value="Ankyrin_rpt-contain_sf"/>
</dbReference>
<evidence type="ECO:0000256" key="5">
    <source>
        <dbReference type="SAM" id="MobiDB-lite"/>
    </source>
</evidence>
<reference evidence="6 7" key="1">
    <citation type="journal article" date="2016" name="Nat. Commun.">
        <title>Ectomycorrhizal ecology is imprinted in the genome of the dominant symbiotic fungus Cenococcum geophilum.</title>
        <authorList>
            <consortium name="DOE Joint Genome Institute"/>
            <person name="Peter M."/>
            <person name="Kohler A."/>
            <person name="Ohm R.A."/>
            <person name="Kuo A."/>
            <person name="Krutzmann J."/>
            <person name="Morin E."/>
            <person name="Arend M."/>
            <person name="Barry K.W."/>
            <person name="Binder M."/>
            <person name="Choi C."/>
            <person name="Clum A."/>
            <person name="Copeland A."/>
            <person name="Grisel N."/>
            <person name="Haridas S."/>
            <person name="Kipfer T."/>
            <person name="LaButti K."/>
            <person name="Lindquist E."/>
            <person name="Lipzen A."/>
            <person name="Maire R."/>
            <person name="Meier B."/>
            <person name="Mihaltcheva S."/>
            <person name="Molinier V."/>
            <person name="Murat C."/>
            <person name="Poggeler S."/>
            <person name="Quandt C.A."/>
            <person name="Sperisen C."/>
            <person name="Tritt A."/>
            <person name="Tisserant E."/>
            <person name="Crous P.W."/>
            <person name="Henrissat B."/>
            <person name="Nehls U."/>
            <person name="Egli S."/>
            <person name="Spatafora J.W."/>
            <person name="Grigoriev I.V."/>
            <person name="Martin F.M."/>
        </authorList>
    </citation>
    <scope>NUCLEOTIDE SEQUENCE [LARGE SCALE GENOMIC DNA]</scope>
    <source>
        <strain evidence="6 7">CBS 459.81</strain>
    </source>
</reference>
<dbReference type="SMART" id="SM00248">
    <property type="entry name" value="ANK"/>
    <property type="match status" value="19"/>
</dbReference>
<feature type="coiled-coil region" evidence="4">
    <location>
        <begin position="1257"/>
        <end position="1293"/>
    </location>
</feature>
<keyword evidence="7" id="KW-1185">Reference proteome</keyword>
<dbReference type="SUPFAM" id="SSF48403">
    <property type="entry name" value="Ankyrin repeat"/>
    <property type="match status" value="4"/>
</dbReference>
<proteinExistence type="predicted"/>
<feature type="coiled-coil region" evidence="4">
    <location>
        <begin position="1185"/>
        <end position="1216"/>
    </location>
</feature>
<dbReference type="PANTHER" id="PTHR24123">
    <property type="entry name" value="ANKYRIN REPEAT-CONTAINING"/>
    <property type="match status" value="1"/>
</dbReference>
<accession>A0A8E2JEM4</accession>
<dbReference type="OrthoDB" id="3182339at2759"/>
<dbReference type="InterPro" id="IPR051165">
    <property type="entry name" value="Multifunctional_ANK_Repeat"/>
</dbReference>
<feature type="region of interest" description="Disordered" evidence="5">
    <location>
        <begin position="1326"/>
        <end position="1373"/>
    </location>
</feature>
<name>A0A8E2JEM4_9PEZI</name>
<dbReference type="PROSITE" id="PS50297">
    <property type="entry name" value="ANK_REP_REGION"/>
    <property type="match status" value="1"/>
</dbReference>
<protein>
    <submittedName>
        <fullName evidence="6">Ankyrin</fullName>
    </submittedName>
</protein>
<dbReference type="InterPro" id="IPR002110">
    <property type="entry name" value="Ankyrin_rpt"/>
</dbReference>
<gene>
    <name evidence="6" type="ORF">K432DRAFT_354501</name>
</gene>
<keyword evidence="4" id="KW-0175">Coiled coil</keyword>
<evidence type="ECO:0000256" key="2">
    <source>
        <dbReference type="ARBA" id="ARBA00023043"/>
    </source>
</evidence>
<evidence type="ECO:0000256" key="3">
    <source>
        <dbReference type="PROSITE-ProRule" id="PRU00023"/>
    </source>
</evidence>
<evidence type="ECO:0000313" key="7">
    <source>
        <dbReference type="Proteomes" id="UP000250266"/>
    </source>
</evidence>
<keyword evidence="1" id="KW-0677">Repeat</keyword>
<dbReference type="Pfam" id="PF12796">
    <property type="entry name" value="Ank_2"/>
    <property type="match status" value="1"/>
</dbReference>
<evidence type="ECO:0000256" key="4">
    <source>
        <dbReference type="SAM" id="Coils"/>
    </source>
</evidence>
<dbReference type="EMBL" id="KV744994">
    <property type="protein sequence ID" value="OCK79653.1"/>
    <property type="molecule type" value="Genomic_DNA"/>
</dbReference>
<sequence>MSTGLSVQEIARREGLKLVAREICLSAPSPPPPCATHADCAQARHLLVEQRKGKPGYRDPDKQLKRIFRSSKEKEKLQDPTKWEFSQEELDEALLTAINQHANSAGLVQAFLDLGANVNIIDTSNEKVKKRNGSLTRRSTVLQHAASLRKLESVSLLASSGADPTTLDEGLKAALAANDLACIEELLRHGAHINNYPGSFAQAVSSQNEDLVRLMLRAPKMLKPEYISPCLELAVNEQSVSMASLLVAYGADPNFHNASAFKQALRKRTYLMAVAIAAGSTRLEIQSLRGTLDIVLNTPDQLDLQRFVELLMSCGLPSNTDGLPQLLICAVKSNQADFVRLLVDFGVSPNYNQAESLKHAVSNSNWQLVDILLAAPITNTYVSSAIGLIPIATSRHDRFRVIEKLIGKAAKGSPLGEWLIIAVEEDDIPLMSLLVSHGAPFDNRDNRALLSVVSTKDLHKLRVLLEGRPSTNLLEQLFPLLREGYARSERLEATRLLLGAGARGKAVDTALIDAAADSSRDIVLIEELLRSNADVNFDNGKSVQLAVKRADFQVVRLLCNAGPSVETASAVLPLTFGPKGRRSPATFAMIELLIGKGVSNTALQQTLILAISGGSENLDIINLLVEYDKSLGKCALQSVLSLESSEEEHRILASLLRMGIPNVDVDNALVYEAKVAVDKNSLSLVELLVDNGASVNFNDGEAIRTSVISGSIDLTKILLTGNPKASTPTLTKAFRALIHDSHSEKNDTAIQIATLLLQSGVDQPAIDAALRTVLDHPDWDANSGAMVDILLQYGSNVNTGDGTCFAFAARKGDTALFNKLLDHKPDYEVILSCLLISKLNETAVVQYISLCFNHGCSAEVLGSCRRSKEPFLFLAMQEYPRGKTLINLLLSNGCDPNMGRNHIIDESVGQERVSILVWALDQPQKAISTGVILALLQAGALPNTRTPTSELTPLAIAAREGRTEVVKTLIARGAEISIRDKSNRSPLFYASSKPFVEIVTTICQNKALQNDGSLHEAARNLQFDVASILVKFGHNPNFPSRLHGGRNALGELVLNAEIGTSKQRTRLRELIRLLLDANANPKFRARNEKSVVILALENAYHAVEVTEALLETEVWEDLNDEKHMFRSDAGFWYSPLSYVELMPRPGREQQKTQLTELLKDKGCAPKFYAEKGEQPDGAVGLPPSLARIAERYAEHKEALRLEREKAENARLVTENTHRDSLRQRQERELAEQNAIKETFAVQQQLEQSKHDFEVHRLRELERVKREEKSRSHRMQIEQERDTAVQQLQIEERRASANLKNEGRLIQQRQAEMDYRIRSEQKALLDKEKADERNLQRQNASIDRMDQSARLHARLRQGPPSEVPLRIEEYGQVD</sequence>
<organism evidence="6 7">
    <name type="scientific">Lepidopterella palustris CBS 459.81</name>
    <dbReference type="NCBI Taxonomy" id="1314670"/>
    <lineage>
        <taxon>Eukaryota</taxon>
        <taxon>Fungi</taxon>
        <taxon>Dikarya</taxon>
        <taxon>Ascomycota</taxon>
        <taxon>Pezizomycotina</taxon>
        <taxon>Dothideomycetes</taxon>
        <taxon>Pleosporomycetidae</taxon>
        <taxon>Mytilinidiales</taxon>
        <taxon>Argynnaceae</taxon>
        <taxon>Lepidopterella</taxon>
    </lineage>
</organism>
<dbReference type="PANTHER" id="PTHR24123:SF33">
    <property type="entry name" value="PROTEIN HOS4"/>
    <property type="match status" value="1"/>
</dbReference>
<feature type="compositionally biased region" description="Basic and acidic residues" evidence="5">
    <location>
        <begin position="1364"/>
        <end position="1373"/>
    </location>
</feature>